<dbReference type="GeneID" id="54344980"/>
<organism evidence="3 4">
    <name type="scientific">Didymella exigua CBS 183.55</name>
    <dbReference type="NCBI Taxonomy" id="1150837"/>
    <lineage>
        <taxon>Eukaryota</taxon>
        <taxon>Fungi</taxon>
        <taxon>Dikarya</taxon>
        <taxon>Ascomycota</taxon>
        <taxon>Pezizomycotina</taxon>
        <taxon>Dothideomycetes</taxon>
        <taxon>Pleosporomycetidae</taxon>
        <taxon>Pleosporales</taxon>
        <taxon>Pleosporineae</taxon>
        <taxon>Didymellaceae</taxon>
        <taxon>Didymella</taxon>
    </lineage>
</organism>
<dbReference type="PANTHER" id="PTHR48081">
    <property type="entry name" value="AB HYDROLASE SUPERFAMILY PROTEIN C4A8.06C"/>
    <property type="match status" value="1"/>
</dbReference>
<dbReference type="AlphaFoldDB" id="A0A6A5R855"/>
<dbReference type="Pfam" id="PF07859">
    <property type="entry name" value="Abhydrolase_3"/>
    <property type="match status" value="1"/>
</dbReference>
<dbReference type="RefSeq" id="XP_033443653.1">
    <property type="nucleotide sequence ID" value="XM_033587334.1"/>
</dbReference>
<dbReference type="Gene3D" id="3.40.50.1820">
    <property type="entry name" value="alpha/beta hydrolase"/>
    <property type="match status" value="1"/>
</dbReference>
<protein>
    <submittedName>
        <fullName evidence="3">Alpha/beta-hydrolase</fullName>
    </submittedName>
</protein>
<dbReference type="GO" id="GO:0016787">
    <property type="term" value="F:hydrolase activity"/>
    <property type="evidence" value="ECO:0007669"/>
    <property type="project" value="UniProtKB-KW"/>
</dbReference>
<name>A0A6A5R855_9PLEO</name>
<accession>A0A6A5R855</accession>
<dbReference type="EMBL" id="ML979006">
    <property type="protein sequence ID" value="KAF1923400.1"/>
    <property type="molecule type" value="Genomic_DNA"/>
</dbReference>
<keyword evidence="1 3" id="KW-0378">Hydrolase</keyword>
<proteinExistence type="predicted"/>
<evidence type="ECO:0000313" key="3">
    <source>
        <dbReference type="EMBL" id="KAF1923400.1"/>
    </source>
</evidence>
<dbReference type="SUPFAM" id="SSF53474">
    <property type="entry name" value="alpha/beta-Hydrolases"/>
    <property type="match status" value="1"/>
</dbReference>
<feature type="domain" description="Alpha/beta hydrolase fold-3" evidence="2">
    <location>
        <begin position="3"/>
        <end position="94"/>
    </location>
</feature>
<dbReference type="OrthoDB" id="19653at2759"/>
<evidence type="ECO:0000256" key="1">
    <source>
        <dbReference type="ARBA" id="ARBA00022801"/>
    </source>
</evidence>
<feature type="non-terminal residue" evidence="3">
    <location>
        <position position="1"/>
    </location>
</feature>
<reference evidence="3" key="1">
    <citation type="journal article" date="2020" name="Stud. Mycol.">
        <title>101 Dothideomycetes genomes: a test case for predicting lifestyles and emergence of pathogens.</title>
        <authorList>
            <person name="Haridas S."/>
            <person name="Albert R."/>
            <person name="Binder M."/>
            <person name="Bloem J."/>
            <person name="Labutti K."/>
            <person name="Salamov A."/>
            <person name="Andreopoulos B."/>
            <person name="Baker S."/>
            <person name="Barry K."/>
            <person name="Bills G."/>
            <person name="Bluhm B."/>
            <person name="Cannon C."/>
            <person name="Castanera R."/>
            <person name="Culley D."/>
            <person name="Daum C."/>
            <person name="Ezra D."/>
            <person name="Gonzalez J."/>
            <person name="Henrissat B."/>
            <person name="Kuo A."/>
            <person name="Liang C."/>
            <person name="Lipzen A."/>
            <person name="Lutzoni F."/>
            <person name="Magnuson J."/>
            <person name="Mondo S."/>
            <person name="Nolan M."/>
            <person name="Ohm R."/>
            <person name="Pangilinan J."/>
            <person name="Park H.-J."/>
            <person name="Ramirez L."/>
            <person name="Alfaro M."/>
            <person name="Sun H."/>
            <person name="Tritt A."/>
            <person name="Yoshinaga Y."/>
            <person name="Zwiers L.-H."/>
            <person name="Turgeon B."/>
            <person name="Goodwin S."/>
            <person name="Spatafora J."/>
            <person name="Crous P."/>
            <person name="Grigoriev I."/>
        </authorList>
    </citation>
    <scope>NUCLEOTIDE SEQUENCE</scope>
    <source>
        <strain evidence="3">CBS 183.55</strain>
    </source>
</reference>
<gene>
    <name evidence="3" type="ORF">M421DRAFT_12597</name>
</gene>
<feature type="non-terminal residue" evidence="3">
    <location>
        <position position="94"/>
    </location>
</feature>
<dbReference type="InterPro" id="IPR050300">
    <property type="entry name" value="GDXG_lipolytic_enzyme"/>
</dbReference>
<evidence type="ECO:0000313" key="4">
    <source>
        <dbReference type="Proteomes" id="UP000800082"/>
    </source>
</evidence>
<keyword evidence="4" id="KW-1185">Reference proteome</keyword>
<evidence type="ECO:0000259" key="2">
    <source>
        <dbReference type="Pfam" id="PF07859"/>
    </source>
</evidence>
<dbReference type="Proteomes" id="UP000800082">
    <property type="component" value="Unassembled WGS sequence"/>
</dbReference>
<sequence>IALMIHGGGHMTLSRKAVRPVQTSFLLQNGILPVSIDYRLCPEVNLIDGPITDTLDAYNWITTALPNLARAKGIVVDPERIVVIGWSSGGQLAM</sequence>
<dbReference type="InterPro" id="IPR013094">
    <property type="entry name" value="AB_hydrolase_3"/>
</dbReference>
<dbReference type="InterPro" id="IPR029058">
    <property type="entry name" value="AB_hydrolase_fold"/>
</dbReference>